<evidence type="ECO:0000256" key="1">
    <source>
        <dbReference type="SAM" id="MobiDB-lite"/>
    </source>
</evidence>
<dbReference type="RefSeq" id="WP_229672936.1">
    <property type="nucleotide sequence ID" value="NZ_BMJV01000001.1"/>
</dbReference>
<organism evidence="2 3">
    <name type="scientific">Salipiger pallidus</name>
    <dbReference type="NCBI Taxonomy" id="1775170"/>
    <lineage>
        <taxon>Bacteria</taxon>
        <taxon>Pseudomonadati</taxon>
        <taxon>Pseudomonadota</taxon>
        <taxon>Alphaproteobacteria</taxon>
        <taxon>Rhodobacterales</taxon>
        <taxon>Roseobacteraceae</taxon>
        <taxon>Salipiger</taxon>
    </lineage>
</organism>
<evidence type="ECO:0000313" key="3">
    <source>
        <dbReference type="Proteomes" id="UP000617145"/>
    </source>
</evidence>
<proteinExistence type="predicted"/>
<dbReference type="AlphaFoldDB" id="A0A8J2ZI54"/>
<dbReference type="EMBL" id="BMJV01000001">
    <property type="protein sequence ID" value="GGG65921.1"/>
    <property type="molecule type" value="Genomic_DNA"/>
</dbReference>
<reference evidence="2" key="2">
    <citation type="submission" date="2020-09" db="EMBL/GenBank/DDBJ databases">
        <authorList>
            <person name="Sun Q."/>
            <person name="Zhou Y."/>
        </authorList>
    </citation>
    <scope>NUCLEOTIDE SEQUENCE</scope>
    <source>
        <strain evidence="2">CGMCC 1.15762</strain>
    </source>
</reference>
<keyword evidence="3" id="KW-1185">Reference proteome</keyword>
<reference evidence="2" key="1">
    <citation type="journal article" date="2014" name="Int. J. Syst. Evol. Microbiol.">
        <title>Complete genome sequence of Corynebacterium casei LMG S-19264T (=DSM 44701T), isolated from a smear-ripened cheese.</title>
        <authorList>
            <consortium name="US DOE Joint Genome Institute (JGI-PGF)"/>
            <person name="Walter F."/>
            <person name="Albersmeier A."/>
            <person name="Kalinowski J."/>
            <person name="Ruckert C."/>
        </authorList>
    </citation>
    <scope>NUCLEOTIDE SEQUENCE</scope>
    <source>
        <strain evidence="2">CGMCC 1.15762</strain>
    </source>
</reference>
<comment type="caution">
    <text evidence="2">The sequence shown here is derived from an EMBL/GenBank/DDBJ whole genome shotgun (WGS) entry which is preliminary data.</text>
</comment>
<accession>A0A8J2ZI54</accession>
<evidence type="ECO:0000313" key="2">
    <source>
        <dbReference type="EMBL" id="GGG65921.1"/>
    </source>
</evidence>
<gene>
    <name evidence="2" type="ORF">GCM10011415_10890</name>
</gene>
<dbReference type="Proteomes" id="UP000617145">
    <property type="component" value="Unassembled WGS sequence"/>
</dbReference>
<name>A0A8J2ZI54_9RHOB</name>
<feature type="region of interest" description="Disordered" evidence="1">
    <location>
        <begin position="18"/>
        <end position="40"/>
    </location>
</feature>
<protein>
    <submittedName>
        <fullName evidence="2">Uncharacterized protein</fullName>
    </submittedName>
</protein>
<sequence length="436" mass="47291">MPFTVRALSQKLLSLRDRAKRPDDPAKANAPDSDALGHPRVHIPMRDIPPDASEQSRLWLQGRFLARQENWEALARGLREADQDRAGTIGGTPVARLLAEGACSDALDTAIVAVSRNDAIAARAALFALSDDLADGGGDPWLAGMLARAHVAVARGWTAASGASASTPQRSDARAQHLETAARLLAGFDPIEYDSPALAELRCALLELGPRPRSRVADDYEDLIDLSPACPDHMRALGRDLMPDRFGSWTLIDREARRTAGRLSDVWGAGAYVWVWFDVLASGEARAFAQVDPELFAEGLHDILHRRPDQHMANLLAAYCGLTLSGAAEPGSAQARICDCFGWIVQDHLREIHPGLWAAARPIPGKADEAETLRRGSSRAVSTLAEHFAHQLRLGRQVHFNDAGVTLSPDSCTLAPCGSLAYPRADQRNEDRRCLT</sequence>